<dbReference type="GO" id="GO:0005886">
    <property type="term" value="C:plasma membrane"/>
    <property type="evidence" value="ECO:0007669"/>
    <property type="project" value="UniProtKB-SubCell"/>
</dbReference>
<evidence type="ECO:0000256" key="1">
    <source>
        <dbReference type="ARBA" id="ARBA00004651"/>
    </source>
</evidence>
<keyword evidence="3 6" id="KW-0812">Transmembrane</keyword>
<dbReference type="InterPro" id="IPR013525">
    <property type="entry name" value="ABC2_TM"/>
</dbReference>
<evidence type="ECO:0000256" key="3">
    <source>
        <dbReference type="ARBA" id="ARBA00022692"/>
    </source>
</evidence>
<feature type="transmembrane region" description="Helical" evidence="6">
    <location>
        <begin position="374"/>
        <end position="397"/>
    </location>
</feature>
<protein>
    <submittedName>
        <fullName evidence="8">ABC transporter permease</fullName>
    </submittedName>
</protein>
<dbReference type="Pfam" id="PF12698">
    <property type="entry name" value="ABC2_membrane_3"/>
    <property type="match status" value="1"/>
</dbReference>
<keyword evidence="4 6" id="KW-1133">Transmembrane helix</keyword>
<evidence type="ECO:0000259" key="7">
    <source>
        <dbReference type="Pfam" id="PF12698"/>
    </source>
</evidence>
<feature type="transmembrane region" description="Helical" evidence="6">
    <location>
        <begin position="243"/>
        <end position="265"/>
    </location>
</feature>
<evidence type="ECO:0000256" key="5">
    <source>
        <dbReference type="ARBA" id="ARBA00023136"/>
    </source>
</evidence>
<feature type="transmembrane region" description="Helical" evidence="6">
    <location>
        <begin position="15"/>
        <end position="37"/>
    </location>
</feature>
<organism evidence="8">
    <name type="scientific">Fervidicoccus fontis</name>
    <dbReference type="NCBI Taxonomy" id="683846"/>
    <lineage>
        <taxon>Archaea</taxon>
        <taxon>Thermoproteota</taxon>
        <taxon>Thermoprotei</taxon>
        <taxon>Fervidicoccales</taxon>
        <taxon>Fervidicoccaceae</taxon>
        <taxon>Fervidicoccus</taxon>
    </lineage>
</organism>
<feature type="domain" description="ABC-2 type transporter transmembrane" evidence="7">
    <location>
        <begin position="15"/>
        <end position="397"/>
    </location>
</feature>
<dbReference type="Proteomes" id="UP000885664">
    <property type="component" value="Unassembled WGS sequence"/>
</dbReference>
<dbReference type="GO" id="GO:0140359">
    <property type="term" value="F:ABC-type transporter activity"/>
    <property type="evidence" value="ECO:0007669"/>
    <property type="project" value="InterPro"/>
</dbReference>
<evidence type="ECO:0000313" key="8">
    <source>
        <dbReference type="EMBL" id="HEU97398.1"/>
    </source>
</evidence>
<dbReference type="EMBL" id="DSFE01000024">
    <property type="protein sequence ID" value="HEU97398.1"/>
    <property type="molecule type" value="Genomic_DNA"/>
</dbReference>
<dbReference type="PANTHER" id="PTHR30294">
    <property type="entry name" value="MEMBRANE COMPONENT OF ABC TRANSPORTER YHHJ-RELATED"/>
    <property type="match status" value="1"/>
</dbReference>
<comment type="caution">
    <text evidence="8">The sequence shown here is derived from an EMBL/GenBank/DDBJ whole genome shotgun (WGS) entry which is preliminary data.</text>
</comment>
<dbReference type="InterPro" id="IPR051449">
    <property type="entry name" value="ABC-2_transporter_component"/>
</dbReference>
<gene>
    <name evidence="8" type="ORF">ENO36_00880</name>
</gene>
<dbReference type="Gene3D" id="3.40.1710.10">
    <property type="entry name" value="abc type-2 transporter like domain"/>
    <property type="match status" value="1"/>
</dbReference>
<evidence type="ECO:0000256" key="2">
    <source>
        <dbReference type="ARBA" id="ARBA00022475"/>
    </source>
</evidence>
<evidence type="ECO:0000256" key="4">
    <source>
        <dbReference type="ARBA" id="ARBA00022989"/>
    </source>
</evidence>
<proteinExistence type="predicted"/>
<comment type="subcellular location">
    <subcellularLocation>
        <location evidence="1">Cell membrane</location>
        <topology evidence="1">Multi-pass membrane protein</topology>
    </subcellularLocation>
</comment>
<sequence>MISKETREMLRDPRIFLLMIVAPIIIFVLLGTVMGYATEKTVQATTFGLKIAIINNDEGEFSRYFIQFLRSFSNGTVNIYPVGTDPGALFQSKIYDAVLVIPSNFTESLAHGKTAVVNTFYFVKDLSISSTVKFSSLNSAVNAFQQQLLAGLLSSAYPNLNVTSLFHIISLNESAILGGREVSFSSINSLLSGAIALIVAPLMIFSIASSLAASSMGIEKEEKTLEILLTLPIKRSYIMFSKVFGAFILSLAGMIGMGIGFYYYISSVLSGVGGRVELVKTLYILSPSALAEAAIGLLLSLLFILGASILISSLASNVREAQAMTSYTWLPILIPYILLMYIDLSQLNSASVLAISLIPASTPLIVLKSYFQGWVAPVIVSFAANILYFGVVLYLGAKWFEGERILSTRVSRKNLLYKLRK</sequence>
<feature type="transmembrane region" description="Helical" evidence="6">
    <location>
        <begin position="190"/>
        <end position="213"/>
    </location>
</feature>
<dbReference type="AlphaFoldDB" id="A0A7C2YSW7"/>
<evidence type="ECO:0000256" key="6">
    <source>
        <dbReference type="SAM" id="Phobius"/>
    </source>
</evidence>
<name>A0A7C2YSW7_9CREN</name>
<keyword evidence="5 6" id="KW-0472">Membrane</keyword>
<dbReference type="PANTHER" id="PTHR30294:SF29">
    <property type="entry name" value="MULTIDRUG ABC TRANSPORTER PERMEASE YBHS-RELATED"/>
    <property type="match status" value="1"/>
</dbReference>
<feature type="transmembrane region" description="Helical" evidence="6">
    <location>
        <begin position="293"/>
        <end position="315"/>
    </location>
</feature>
<accession>A0A7C2YSW7</accession>
<reference evidence="8" key="1">
    <citation type="journal article" date="2020" name="mSystems">
        <title>Genome- and Community-Level Interaction Insights into Carbon Utilization and Element Cycling Functions of Hydrothermarchaeota in Hydrothermal Sediment.</title>
        <authorList>
            <person name="Zhou Z."/>
            <person name="Liu Y."/>
            <person name="Xu W."/>
            <person name="Pan J."/>
            <person name="Luo Z.H."/>
            <person name="Li M."/>
        </authorList>
    </citation>
    <scope>NUCLEOTIDE SEQUENCE [LARGE SCALE GENOMIC DNA]</scope>
    <source>
        <strain evidence="8">SpSt-1259</strain>
    </source>
</reference>
<keyword evidence="2" id="KW-1003">Cell membrane</keyword>